<accession>A0A392RYU2</accession>
<sequence length="55" mass="5884">MGAENAHAVANWMGSSGELYGVPGGGGEEHPIQHNHAREGVQRRRSTGTGQRMEQ</sequence>
<reference evidence="2 3" key="1">
    <citation type="journal article" date="2018" name="Front. Plant Sci.">
        <title>Red Clover (Trifolium pratense) and Zigzag Clover (T. medium) - A Picture of Genomic Similarities and Differences.</title>
        <authorList>
            <person name="Dluhosova J."/>
            <person name="Istvanek J."/>
            <person name="Nedelnik J."/>
            <person name="Repkova J."/>
        </authorList>
    </citation>
    <scope>NUCLEOTIDE SEQUENCE [LARGE SCALE GENOMIC DNA]</scope>
    <source>
        <strain evidence="3">cv. 10/8</strain>
        <tissue evidence="2">Leaf</tissue>
    </source>
</reference>
<comment type="caution">
    <text evidence="2">The sequence shown here is derived from an EMBL/GenBank/DDBJ whole genome shotgun (WGS) entry which is preliminary data.</text>
</comment>
<organism evidence="2 3">
    <name type="scientific">Trifolium medium</name>
    <dbReference type="NCBI Taxonomy" id="97028"/>
    <lineage>
        <taxon>Eukaryota</taxon>
        <taxon>Viridiplantae</taxon>
        <taxon>Streptophyta</taxon>
        <taxon>Embryophyta</taxon>
        <taxon>Tracheophyta</taxon>
        <taxon>Spermatophyta</taxon>
        <taxon>Magnoliopsida</taxon>
        <taxon>eudicotyledons</taxon>
        <taxon>Gunneridae</taxon>
        <taxon>Pentapetalae</taxon>
        <taxon>rosids</taxon>
        <taxon>fabids</taxon>
        <taxon>Fabales</taxon>
        <taxon>Fabaceae</taxon>
        <taxon>Papilionoideae</taxon>
        <taxon>50 kb inversion clade</taxon>
        <taxon>NPAAA clade</taxon>
        <taxon>Hologalegina</taxon>
        <taxon>IRL clade</taxon>
        <taxon>Trifolieae</taxon>
        <taxon>Trifolium</taxon>
    </lineage>
</organism>
<name>A0A392RYU2_9FABA</name>
<feature type="compositionally biased region" description="Basic and acidic residues" evidence="1">
    <location>
        <begin position="27"/>
        <end position="42"/>
    </location>
</feature>
<dbReference type="AlphaFoldDB" id="A0A392RYU2"/>
<keyword evidence="3" id="KW-1185">Reference proteome</keyword>
<evidence type="ECO:0000313" key="3">
    <source>
        <dbReference type="Proteomes" id="UP000265520"/>
    </source>
</evidence>
<evidence type="ECO:0000256" key="1">
    <source>
        <dbReference type="SAM" id="MobiDB-lite"/>
    </source>
</evidence>
<evidence type="ECO:0000313" key="2">
    <source>
        <dbReference type="EMBL" id="MCI41798.1"/>
    </source>
</evidence>
<dbReference type="Proteomes" id="UP000265520">
    <property type="component" value="Unassembled WGS sequence"/>
</dbReference>
<dbReference type="EMBL" id="LXQA010296362">
    <property type="protein sequence ID" value="MCI41798.1"/>
    <property type="molecule type" value="Genomic_DNA"/>
</dbReference>
<proteinExistence type="predicted"/>
<protein>
    <submittedName>
        <fullName evidence="2">Uncharacterized protein</fullName>
    </submittedName>
</protein>
<feature type="region of interest" description="Disordered" evidence="1">
    <location>
        <begin position="21"/>
        <end position="55"/>
    </location>
</feature>